<dbReference type="Proteomes" id="UP000821865">
    <property type="component" value="Chromosome 10"/>
</dbReference>
<evidence type="ECO:0000313" key="2">
    <source>
        <dbReference type="Proteomes" id="UP000821865"/>
    </source>
</evidence>
<proteinExistence type="predicted"/>
<name>A0ACB8DPX4_DERSI</name>
<evidence type="ECO:0000313" key="1">
    <source>
        <dbReference type="EMBL" id="KAH7974259.1"/>
    </source>
</evidence>
<accession>A0ACB8DPX4</accession>
<gene>
    <name evidence="1" type="ORF">HPB49_013352</name>
</gene>
<sequence length="102" mass="11312">MPSNDVEAPSTFTDHSTDTTPPIQPGEVETGTCVLLLVDGAHFLCFWIDCYIKMADNSVNVHVEQCVVMKFLVNEGIKPAEICRRLQAQYGDETLSSSKTFE</sequence>
<dbReference type="EMBL" id="CM023479">
    <property type="protein sequence ID" value="KAH7974259.1"/>
    <property type="molecule type" value="Genomic_DNA"/>
</dbReference>
<organism evidence="1 2">
    <name type="scientific">Dermacentor silvarum</name>
    <name type="common">Tick</name>
    <dbReference type="NCBI Taxonomy" id="543639"/>
    <lineage>
        <taxon>Eukaryota</taxon>
        <taxon>Metazoa</taxon>
        <taxon>Ecdysozoa</taxon>
        <taxon>Arthropoda</taxon>
        <taxon>Chelicerata</taxon>
        <taxon>Arachnida</taxon>
        <taxon>Acari</taxon>
        <taxon>Parasitiformes</taxon>
        <taxon>Ixodida</taxon>
        <taxon>Ixodoidea</taxon>
        <taxon>Ixodidae</taxon>
        <taxon>Rhipicephalinae</taxon>
        <taxon>Dermacentor</taxon>
    </lineage>
</organism>
<keyword evidence="2" id="KW-1185">Reference proteome</keyword>
<reference evidence="1" key="1">
    <citation type="submission" date="2020-05" db="EMBL/GenBank/DDBJ databases">
        <title>Large-scale comparative analyses of tick genomes elucidate their genetic diversity and vector capacities.</title>
        <authorList>
            <person name="Jia N."/>
            <person name="Wang J."/>
            <person name="Shi W."/>
            <person name="Du L."/>
            <person name="Sun Y."/>
            <person name="Zhan W."/>
            <person name="Jiang J."/>
            <person name="Wang Q."/>
            <person name="Zhang B."/>
            <person name="Ji P."/>
            <person name="Sakyi L.B."/>
            <person name="Cui X."/>
            <person name="Yuan T."/>
            <person name="Jiang B."/>
            <person name="Yang W."/>
            <person name="Lam T.T.-Y."/>
            <person name="Chang Q."/>
            <person name="Ding S."/>
            <person name="Wang X."/>
            <person name="Zhu J."/>
            <person name="Ruan X."/>
            <person name="Zhao L."/>
            <person name="Wei J."/>
            <person name="Que T."/>
            <person name="Du C."/>
            <person name="Cheng J."/>
            <person name="Dai P."/>
            <person name="Han X."/>
            <person name="Huang E."/>
            <person name="Gao Y."/>
            <person name="Liu J."/>
            <person name="Shao H."/>
            <person name="Ye R."/>
            <person name="Li L."/>
            <person name="Wei W."/>
            <person name="Wang X."/>
            <person name="Wang C."/>
            <person name="Yang T."/>
            <person name="Huo Q."/>
            <person name="Li W."/>
            <person name="Guo W."/>
            <person name="Chen H."/>
            <person name="Zhou L."/>
            <person name="Ni X."/>
            <person name="Tian J."/>
            <person name="Zhou Y."/>
            <person name="Sheng Y."/>
            <person name="Liu T."/>
            <person name="Pan Y."/>
            <person name="Xia L."/>
            <person name="Li J."/>
            <person name="Zhao F."/>
            <person name="Cao W."/>
        </authorList>
    </citation>
    <scope>NUCLEOTIDE SEQUENCE</scope>
    <source>
        <strain evidence="1">Dsil-2018</strain>
    </source>
</reference>
<protein>
    <submittedName>
        <fullName evidence="1">Uncharacterized protein</fullName>
    </submittedName>
</protein>
<comment type="caution">
    <text evidence="1">The sequence shown here is derived from an EMBL/GenBank/DDBJ whole genome shotgun (WGS) entry which is preliminary data.</text>
</comment>